<dbReference type="AlphaFoldDB" id="A0A7V7UVA6"/>
<dbReference type="RefSeq" id="WP_151573901.1">
    <property type="nucleotide sequence ID" value="NZ_WBOT01000003.1"/>
</dbReference>
<dbReference type="PANTHER" id="PTHR12526:SF630">
    <property type="entry name" value="GLYCOSYLTRANSFERASE"/>
    <property type="match status" value="1"/>
</dbReference>
<keyword evidence="5" id="KW-1185">Reference proteome</keyword>
<dbReference type="Pfam" id="PF00534">
    <property type="entry name" value="Glycos_transf_1"/>
    <property type="match status" value="1"/>
</dbReference>
<keyword evidence="4" id="KW-0808">Transferase</keyword>
<evidence type="ECO:0000313" key="5">
    <source>
        <dbReference type="Proteomes" id="UP000441354"/>
    </source>
</evidence>
<dbReference type="InterPro" id="IPR001296">
    <property type="entry name" value="Glyco_trans_1"/>
</dbReference>
<dbReference type="GO" id="GO:0016757">
    <property type="term" value="F:glycosyltransferase activity"/>
    <property type="evidence" value="ECO:0007669"/>
    <property type="project" value="InterPro"/>
</dbReference>
<dbReference type="Proteomes" id="UP000441354">
    <property type="component" value="Unassembled WGS sequence"/>
</dbReference>
<feature type="domain" description="Glycosyltransferase subfamily 4-like N-terminal" evidence="3">
    <location>
        <begin position="14"/>
        <end position="165"/>
    </location>
</feature>
<evidence type="ECO:0000313" key="4">
    <source>
        <dbReference type="EMBL" id="KAB2332602.1"/>
    </source>
</evidence>
<comment type="similarity">
    <text evidence="1">Belongs to the glycosyltransferase group 1 family. Glycosyltransferase 4 subfamily.</text>
</comment>
<dbReference type="EMBL" id="WBOT01000003">
    <property type="protein sequence ID" value="KAB2332602.1"/>
    <property type="molecule type" value="Genomic_DNA"/>
</dbReference>
<accession>A0A7V7UVA6</accession>
<dbReference type="OrthoDB" id="9787617at2"/>
<evidence type="ECO:0000256" key="1">
    <source>
        <dbReference type="ARBA" id="ARBA00009481"/>
    </source>
</evidence>
<reference evidence="4 5" key="1">
    <citation type="journal article" date="2014" name="Arch. Microbiol.">
        <title>Bacillus mesophilum sp. nov., strain IITR-54T, a novel 4-chlorobiphenyl dechlorinating bacterium.</title>
        <authorList>
            <person name="Manickam N."/>
            <person name="Singh N.K."/>
            <person name="Bajaj A."/>
            <person name="Kumar R.M."/>
            <person name="Kaur G."/>
            <person name="Kaur N."/>
            <person name="Bala M."/>
            <person name="Kumar A."/>
            <person name="Mayilraj S."/>
        </authorList>
    </citation>
    <scope>NUCLEOTIDE SEQUENCE [LARGE SCALE GENOMIC DNA]</scope>
    <source>
        <strain evidence="4 5">IITR-54</strain>
    </source>
</reference>
<organism evidence="4 5">
    <name type="scientific">Bacillus mesophilum</name>
    <dbReference type="NCBI Taxonomy" id="1071718"/>
    <lineage>
        <taxon>Bacteria</taxon>
        <taxon>Bacillati</taxon>
        <taxon>Bacillota</taxon>
        <taxon>Bacilli</taxon>
        <taxon>Bacillales</taxon>
        <taxon>Bacillaceae</taxon>
        <taxon>Bacillus</taxon>
    </lineage>
</organism>
<feature type="domain" description="Glycosyl transferase family 1" evidence="2">
    <location>
        <begin position="172"/>
        <end position="335"/>
    </location>
</feature>
<gene>
    <name evidence="4" type="ORF">F7732_10950</name>
</gene>
<dbReference type="Gene3D" id="3.40.50.2000">
    <property type="entry name" value="Glycogen Phosphorylase B"/>
    <property type="match status" value="2"/>
</dbReference>
<proteinExistence type="inferred from homology"/>
<name>A0A7V7UVA6_9BACI</name>
<dbReference type="SUPFAM" id="SSF53756">
    <property type="entry name" value="UDP-Glycosyltransferase/glycogen phosphorylase"/>
    <property type="match status" value="1"/>
</dbReference>
<evidence type="ECO:0000259" key="2">
    <source>
        <dbReference type="Pfam" id="PF00534"/>
    </source>
</evidence>
<sequence>MRKKILLIMHDINYGGAAKMFSFLANGLSELNNEVYVFTFEGDQPSYALNKEITYYPTNNKSKNKVFRRINQMINVRKTIKKVKPDVVITFLPNANVYSVTGSFFTKSSIIVTERSDPYFERGIFLDFKRYFYRYADGAVFQTEGAKEFYPNNLQKKSVIIPNPVTILEEKRVIHNERKNEIAFVARFSIKQKRQDIMVKAFRKVVNEIPDIKLIFYGDGEDMKLVQKMVIENNLVDKVVFAGKIDDVKSRVKNAKLYVSTSDYEGISNSLIEAMSLGLPVVATDASPGGTRMLIKHRINGLLVERGDIDALANSIIYMLKNPTVASEMGENAREIVNLYSPEKIIHKWDEFIDDILMGKI</sequence>
<protein>
    <submittedName>
        <fullName evidence="4">Glycosyltransferase family 4 protein</fullName>
    </submittedName>
</protein>
<dbReference type="Pfam" id="PF13439">
    <property type="entry name" value="Glyco_transf_4"/>
    <property type="match status" value="1"/>
</dbReference>
<dbReference type="PANTHER" id="PTHR12526">
    <property type="entry name" value="GLYCOSYLTRANSFERASE"/>
    <property type="match status" value="1"/>
</dbReference>
<dbReference type="InterPro" id="IPR028098">
    <property type="entry name" value="Glyco_trans_4-like_N"/>
</dbReference>
<comment type="caution">
    <text evidence="4">The sequence shown here is derived from an EMBL/GenBank/DDBJ whole genome shotgun (WGS) entry which is preliminary data.</text>
</comment>
<evidence type="ECO:0000259" key="3">
    <source>
        <dbReference type="Pfam" id="PF13439"/>
    </source>
</evidence>